<dbReference type="GO" id="GO:0008408">
    <property type="term" value="F:3'-5' exonuclease activity"/>
    <property type="evidence" value="ECO:0007669"/>
    <property type="project" value="InterPro"/>
</dbReference>
<dbReference type="RefSeq" id="WP_062705942.1">
    <property type="nucleotide sequence ID" value="NZ_CAWRCI010000005.1"/>
</dbReference>
<keyword evidence="1" id="KW-0235">DNA replication</keyword>
<dbReference type="Gene3D" id="3.40.50.10220">
    <property type="entry name" value="DNA polymerase III, psi subunit"/>
    <property type="match status" value="1"/>
</dbReference>
<dbReference type="InterPro" id="IPR036654">
    <property type="entry name" value="DNA_pol_III_psi_sf"/>
</dbReference>
<dbReference type="GO" id="GO:0003887">
    <property type="term" value="F:DNA-directed DNA polymerase activity"/>
    <property type="evidence" value="ECO:0007669"/>
    <property type="project" value="UniProtKB-KW"/>
</dbReference>
<dbReference type="PIRSF" id="PIRSF029225">
    <property type="entry name" value="DNA_pol_III_psi"/>
    <property type="match status" value="1"/>
</dbReference>
<proteinExistence type="predicted"/>
<reference evidence="3" key="1">
    <citation type="submission" date="2016-02" db="EMBL/GenBank/DDBJ databases">
        <authorList>
            <person name="Rodrigo-Torres Lidia"/>
            <person name="Arahal R.David."/>
        </authorList>
    </citation>
    <scope>NUCLEOTIDE SEQUENCE [LARGE SCALE GENOMIC DNA]</scope>
    <source>
        <strain evidence="3">CECT 8713</strain>
    </source>
</reference>
<dbReference type="AlphaFoldDB" id="A0A128EY65"/>
<sequence length="131" mass="14994">MNDLQRLKEMGITVWDIRRPECYPDLAPQPVSLPEHCKLLLVCDAQPSEQEAWLFSKVLASMKLSVEQALYLPPQAVNLLGKHQLDWCWFAGTQQTDIDGVKMLTSPSLAVLDNDQLAKKQLWQQIKQYES</sequence>
<evidence type="ECO:0000313" key="3">
    <source>
        <dbReference type="Proteomes" id="UP000073601"/>
    </source>
</evidence>
<dbReference type="SUPFAM" id="SSF102220">
    <property type="entry name" value="DNA polymerase III psi subunit"/>
    <property type="match status" value="1"/>
</dbReference>
<organism evidence="2 3">
    <name type="scientific">Grimontia marina</name>
    <dbReference type="NCBI Taxonomy" id="646534"/>
    <lineage>
        <taxon>Bacteria</taxon>
        <taxon>Pseudomonadati</taxon>
        <taxon>Pseudomonadota</taxon>
        <taxon>Gammaproteobacteria</taxon>
        <taxon>Vibrionales</taxon>
        <taxon>Vibrionaceae</taxon>
        <taxon>Grimontia</taxon>
    </lineage>
</organism>
<dbReference type="EMBL" id="FIZY01000005">
    <property type="protein sequence ID" value="CZF78971.1"/>
    <property type="molecule type" value="Genomic_DNA"/>
</dbReference>
<keyword evidence="1 2" id="KW-0548">Nucleotidyltransferase</keyword>
<comment type="function">
    <text evidence="1">Part of the beta sliding clamp loading complex, which hydrolyzes ATP to load the beta clamp onto primed DNA to form the DNA replication pre-initiation complex. DNA polymerase III is a complex, multichain enzyme responsible for most of the replicative synthesis in bacteria. This DNA polymerase also exhibits 3' to 5' exonuclease activity.</text>
</comment>
<dbReference type="OrthoDB" id="5609147at2"/>
<name>A0A128EY65_9GAMM</name>
<dbReference type="Pfam" id="PF03603">
    <property type="entry name" value="DNA_III_psi"/>
    <property type="match status" value="1"/>
</dbReference>
<protein>
    <recommendedName>
        <fullName evidence="1">DNA polymerase III subunit psi</fullName>
    </recommendedName>
</protein>
<dbReference type="InterPro" id="IPR004615">
    <property type="entry name" value="DNA_pol_III_psi"/>
</dbReference>
<dbReference type="GO" id="GO:0006260">
    <property type="term" value="P:DNA replication"/>
    <property type="evidence" value="ECO:0007669"/>
    <property type="project" value="UniProtKB-KW"/>
</dbReference>
<accession>A0A128EY65</accession>
<keyword evidence="1 2" id="KW-0808">Transferase</keyword>
<keyword evidence="3" id="KW-1185">Reference proteome</keyword>
<evidence type="ECO:0000313" key="2">
    <source>
        <dbReference type="EMBL" id="CZF78971.1"/>
    </source>
</evidence>
<dbReference type="Proteomes" id="UP000073601">
    <property type="component" value="Unassembled WGS sequence"/>
</dbReference>
<keyword evidence="1" id="KW-0239">DNA-directed DNA polymerase</keyword>
<evidence type="ECO:0000256" key="1">
    <source>
        <dbReference type="PIRNR" id="PIRNR029225"/>
    </source>
</evidence>
<gene>
    <name evidence="2" type="primary">holD</name>
    <name evidence="2" type="ORF">GMA8713_00787</name>
</gene>